<evidence type="ECO:0000313" key="4">
    <source>
        <dbReference type="Proteomes" id="UP001143347"/>
    </source>
</evidence>
<name>A0A9X3I4L3_9ACTN</name>
<evidence type="ECO:0000259" key="2">
    <source>
        <dbReference type="Pfam" id="PF00582"/>
    </source>
</evidence>
<feature type="domain" description="UspA" evidence="2">
    <location>
        <begin position="162"/>
        <end position="302"/>
    </location>
</feature>
<dbReference type="CDD" id="cd23944">
    <property type="entry name" value="USP_Rv2623_repeat1"/>
    <property type="match status" value="1"/>
</dbReference>
<dbReference type="PANTHER" id="PTHR46553">
    <property type="entry name" value="ADENINE NUCLEOTIDE ALPHA HYDROLASES-LIKE SUPERFAMILY PROTEIN"/>
    <property type="match status" value="1"/>
</dbReference>
<protein>
    <submittedName>
        <fullName evidence="3">Universal stress protein</fullName>
    </submittedName>
</protein>
<dbReference type="InterPro" id="IPR006016">
    <property type="entry name" value="UspA"/>
</dbReference>
<comment type="caution">
    <text evidence="3">The sequence shown here is derived from an EMBL/GenBank/DDBJ whole genome shotgun (WGS) entry which is preliminary data.</text>
</comment>
<dbReference type="InterPro" id="IPR006015">
    <property type="entry name" value="Universal_stress_UspA"/>
</dbReference>
<proteinExistence type="inferred from homology"/>
<feature type="domain" description="UspA" evidence="2">
    <location>
        <begin position="8"/>
        <end position="149"/>
    </location>
</feature>
<dbReference type="Pfam" id="PF00582">
    <property type="entry name" value="Usp"/>
    <property type="match status" value="2"/>
</dbReference>
<organism evidence="3 4">
    <name type="scientific">Gordonia aquimaris</name>
    <dbReference type="NCBI Taxonomy" id="2984863"/>
    <lineage>
        <taxon>Bacteria</taxon>
        <taxon>Bacillati</taxon>
        <taxon>Actinomycetota</taxon>
        <taxon>Actinomycetes</taxon>
        <taxon>Mycobacteriales</taxon>
        <taxon>Gordoniaceae</taxon>
        <taxon>Gordonia</taxon>
    </lineage>
</organism>
<keyword evidence="4" id="KW-1185">Reference proteome</keyword>
<dbReference type="PANTHER" id="PTHR46553:SF3">
    <property type="entry name" value="ADENINE NUCLEOTIDE ALPHA HYDROLASES-LIKE SUPERFAMILY PROTEIN"/>
    <property type="match status" value="1"/>
</dbReference>
<comment type="similarity">
    <text evidence="1">Belongs to the universal stress protein A family.</text>
</comment>
<dbReference type="Proteomes" id="UP001143347">
    <property type="component" value="Unassembled WGS sequence"/>
</dbReference>
<dbReference type="Gene3D" id="3.40.50.620">
    <property type="entry name" value="HUPs"/>
    <property type="match status" value="2"/>
</dbReference>
<gene>
    <name evidence="3" type="ORF">OSB52_09540</name>
</gene>
<evidence type="ECO:0000313" key="3">
    <source>
        <dbReference type="EMBL" id="MCX2964331.1"/>
    </source>
</evidence>
<evidence type="ECO:0000256" key="1">
    <source>
        <dbReference type="ARBA" id="ARBA00008791"/>
    </source>
</evidence>
<dbReference type="InterPro" id="IPR014729">
    <property type="entry name" value="Rossmann-like_a/b/a_fold"/>
</dbReference>
<dbReference type="AlphaFoldDB" id="A0A9X3I4L3"/>
<reference evidence="3" key="1">
    <citation type="submission" date="2022-10" db="EMBL/GenBank/DDBJ databases">
        <title>WGS of marine actinomycetes from Thailand.</title>
        <authorList>
            <person name="Thawai C."/>
        </authorList>
    </citation>
    <scope>NUCLEOTIDE SEQUENCE</scope>
    <source>
        <strain evidence="3">SW21</strain>
    </source>
</reference>
<dbReference type="RefSeq" id="WP_235724251.1">
    <property type="nucleotide sequence ID" value="NZ_JAPKFM010000007.1"/>
</dbReference>
<accession>A0A9X3I4L3</accession>
<sequence>MPDARTSPVVVGLDGSPSSIAAVEWAARDAQMRGRPLALVHVIAPIVMPAEPWPEGFANLDVVRWQEDNARKVIDDAREIAHKAAAPGELQITTEVMHGPAVPMLTELSENAALVVVGCRGQSRVAGAVLGSVSSGLAHHARCPVAVIHDEEPPEGVSDQSPVVVGVDGSPTSELATGLAFEEAACRGVELVAVHTWSDMSRLNIPTLNWAPIEWRNLSDKAAEVLEEHLAVWRRKYPEVTVRPVSIPIVAKSPAVGLLDHARSAQLVVVGSHGHGGFSGMLLGSVSAAVVNAARIPVIIARSRESEA</sequence>
<dbReference type="EMBL" id="JAPKFM010000007">
    <property type="protein sequence ID" value="MCX2964331.1"/>
    <property type="molecule type" value="Genomic_DNA"/>
</dbReference>
<dbReference type="SUPFAM" id="SSF52402">
    <property type="entry name" value="Adenine nucleotide alpha hydrolases-like"/>
    <property type="match status" value="2"/>
</dbReference>
<dbReference type="PRINTS" id="PR01438">
    <property type="entry name" value="UNVRSLSTRESS"/>
</dbReference>